<keyword evidence="5 7" id="KW-0067">ATP-binding</keyword>
<dbReference type="InterPro" id="IPR049940">
    <property type="entry name" value="GluQ/Sye"/>
</dbReference>
<keyword evidence="2" id="KW-0479">Metal-binding</keyword>
<evidence type="ECO:0000313" key="10">
    <source>
        <dbReference type="Proteomes" id="UP000658278"/>
    </source>
</evidence>
<sequence length="283" mass="31528">MTVIRTRFAPSPTGYLHLGHAYAAKVAFDLAKRHSGDFLLRFEDIDHTRVRPHYYDACRDDLRFLGLLPAGELPAQLERTPAYRRALEELESRHLIYPCFCTRREIEAELAQLTSAPHGPDGALYPGTCKGLSEAQRNERLASGATPAWRLDCEKAAELVGAAHFDDFIHGSFHVDPLLHGDVILARKDIGTSYHLAVTLDDARDEITHVTRGEDLLQATHIHRTLQVLLDLPAPAYLHHPLVLGPDGKRLAKRDQPRSIQELRAQGMTAPEVLQMLPASPLG</sequence>
<evidence type="ECO:0000259" key="8">
    <source>
        <dbReference type="Pfam" id="PF00749"/>
    </source>
</evidence>
<keyword evidence="3 7" id="KW-0547">Nucleotide-binding</keyword>
<dbReference type="InterPro" id="IPR000924">
    <property type="entry name" value="Glu/Gln-tRNA-synth"/>
</dbReference>
<reference evidence="9" key="1">
    <citation type="submission" date="2021-01" db="EMBL/GenBank/DDBJ databases">
        <title>Modified the classification status of verrucomicrobia.</title>
        <authorList>
            <person name="Feng X."/>
        </authorList>
    </citation>
    <scope>NUCLEOTIDE SEQUENCE</scope>
    <source>
        <strain evidence="9">KCTC 22201</strain>
    </source>
</reference>
<dbReference type="EC" id="6.1.1.-" evidence="9"/>
<gene>
    <name evidence="9" type="primary">gluQRS</name>
    <name evidence="9" type="ORF">JIN81_03560</name>
</gene>
<dbReference type="PANTHER" id="PTHR43311:SF1">
    <property type="entry name" value="GLUTAMYL-Q TRNA(ASP) SYNTHETASE"/>
    <property type="match status" value="1"/>
</dbReference>
<dbReference type="InterPro" id="IPR001412">
    <property type="entry name" value="aa-tRNA-synth_I_CS"/>
</dbReference>
<evidence type="ECO:0000256" key="7">
    <source>
        <dbReference type="RuleBase" id="RU363037"/>
    </source>
</evidence>
<evidence type="ECO:0000256" key="5">
    <source>
        <dbReference type="ARBA" id="ARBA00022840"/>
    </source>
</evidence>
<dbReference type="InterPro" id="IPR020058">
    <property type="entry name" value="Glu/Gln-tRNA-synth_Ib_cat-dom"/>
</dbReference>
<name>A0A934VEI7_9BACT</name>
<dbReference type="GO" id="GO:0004818">
    <property type="term" value="F:glutamate-tRNA ligase activity"/>
    <property type="evidence" value="ECO:0007669"/>
    <property type="project" value="TreeGrafter"/>
</dbReference>
<evidence type="ECO:0000313" key="9">
    <source>
        <dbReference type="EMBL" id="MBK1826081.1"/>
    </source>
</evidence>
<proteinExistence type="inferred from homology"/>
<dbReference type="PROSITE" id="PS00178">
    <property type="entry name" value="AA_TRNA_LIGASE_I"/>
    <property type="match status" value="1"/>
</dbReference>
<dbReference type="SUPFAM" id="SSF52374">
    <property type="entry name" value="Nucleotidylyl transferase"/>
    <property type="match status" value="1"/>
</dbReference>
<organism evidence="9 10">
    <name type="scientific">Haloferula rosea</name>
    <dbReference type="NCBI Taxonomy" id="490093"/>
    <lineage>
        <taxon>Bacteria</taxon>
        <taxon>Pseudomonadati</taxon>
        <taxon>Verrucomicrobiota</taxon>
        <taxon>Verrucomicrobiia</taxon>
        <taxon>Verrucomicrobiales</taxon>
        <taxon>Verrucomicrobiaceae</taxon>
        <taxon>Haloferula</taxon>
    </lineage>
</organism>
<dbReference type="Gene3D" id="3.40.50.620">
    <property type="entry name" value="HUPs"/>
    <property type="match status" value="1"/>
</dbReference>
<dbReference type="PANTHER" id="PTHR43311">
    <property type="entry name" value="GLUTAMATE--TRNA LIGASE"/>
    <property type="match status" value="1"/>
</dbReference>
<dbReference type="GO" id="GO:0005524">
    <property type="term" value="F:ATP binding"/>
    <property type="evidence" value="ECO:0007669"/>
    <property type="project" value="UniProtKB-KW"/>
</dbReference>
<dbReference type="PRINTS" id="PR00987">
    <property type="entry name" value="TRNASYNTHGLU"/>
</dbReference>
<protein>
    <submittedName>
        <fullName evidence="9">tRNA glutamyl-Q(34) synthetase GluQRS</fullName>
        <ecNumber evidence="9">6.1.1.-</ecNumber>
    </submittedName>
</protein>
<dbReference type="Proteomes" id="UP000658278">
    <property type="component" value="Unassembled WGS sequence"/>
</dbReference>
<evidence type="ECO:0000256" key="2">
    <source>
        <dbReference type="ARBA" id="ARBA00022723"/>
    </source>
</evidence>
<comment type="similarity">
    <text evidence="7">Belongs to the class-I aminoacyl-tRNA synthetase family.</text>
</comment>
<accession>A0A934VEI7</accession>
<comment type="caution">
    <text evidence="9">The sequence shown here is derived from an EMBL/GenBank/DDBJ whole genome shotgun (WGS) entry which is preliminary data.</text>
</comment>
<keyword evidence="6 7" id="KW-0030">Aminoacyl-tRNA synthetase</keyword>
<dbReference type="GO" id="GO:0006424">
    <property type="term" value="P:glutamyl-tRNA aminoacylation"/>
    <property type="evidence" value="ECO:0007669"/>
    <property type="project" value="TreeGrafter"/>
</dbReference>
<dbReference type="AlphaFoldDB" id="A0A934VEI7"/>
<dbReference type="InterPro" id="IPR014729">
    <property type="entry name" value="Rossmann-like_a/b/a_fold"/>
</dbReference>
<feature type="domain" description="Glutamyl/glutaminyl-tRNA synthetase class Ib catalytic" evidence="8">
    <location>
        <begin position="4"/>
        <end position="269"/>
    </location>
</feature>
<keyword evidence="7" id="KW-0648">Protein biosynthesis</keyword>
<evidence type="ECO:0000256" key="1">
    <source>
        <dbReference type="ARBA" id="ARBA00022598"/>
    </source>
</evidence>
<dbReference type="GO" id="GO:0005829">
    <property type="term" value="C:cytosol"/>
    <property type="evidence" value="ECO:0007669"/>
    <property type="project" value="TreeGrafter"/>
</dbReference>
<keyword evidence="10" id="KW-1185">Reference proteome</keyword>
<dbReference type="NCBIfam" id="NF004315">
    <property type="entry name" value="PRK05710.1-4"/>
    <property type="match status" value="1"/>
</dbReference>
<dbReference type="Pfam" id="PF00749">
    <property type="entry name" value="tRNA-synt_1c"/>
    <property type="match status" value="1"/>
</dbReference>
<keyword evidence="1 7" id="KW-0436">Ligase</keyword>
<evidence type="ECO:0000256" key="3">
    <source>
        <dbReference type="ARBA" id="ARBA00022741"/>
    </source>
</evidence>
<evidence type="ECO:0000256" key="6">
    <source>
        <dbReference type="ARBA" id="ARBA00023146"/>
    </source>
</evidence>
<dbReference type="EMBL" id="JAENII010000002">
    <property type="protein sequence ID" value="MBK1826081.1"/>
    <property type="molecule type" value="Genomic_DNA"/>
</dbReference>
<evidence type="ECO:0000256" key="4">
    <source>
        <dbReference type="ARBA" id="ARBA00022833"/>
    </source>
</evidence>
<keyword evidence="4" id="KW-0862">Zinc</keyword>